<organism evidence="2 3">
    <name type="scientific">Trifolium medium</name>
    <dbReference type="NCBI Taxonomy" id="97028"/>
    <lineage>
        <taxon>Eukaryota</taxon>
        <taxon>Viridiplantae</taxon>
        <taxon>Streptophyta</taxon>
        <taxon>Embryophyta</taxon>
        <taxon>Tracheophyta</taxon>
        <taxon>Spermatophyta</taxon>
        <taxon>Magnoliopsida</taxon>
        <taxon>eudicotyledons</taxon>
        <taxon>Gunneridae</taxon>
        <taxon>Pentapetalae</taxon>
        <taxon>rosids</taxon>
        <taxon>fabids</taxon>
        <taxon>Fabales</taxon>
        <taxon>Fabaceae</taxon>
        <taxon>Papilionoideae</taxon>
        <taxon>50 kb inversion clade</taxon>
        <taxon>NPAAA clade</taxon>
        <taxon>Hologalegina</taxon>
        <taxon>IRL clade</taxon>
        <taxon>Trifolieae</taxon>
        <taxon>Trifolium</taxon>
    </lineage>
</organism>
<feature type="non-terminal residue" evidence="2">
    <location>
        <position position="23"/>
    </location>
</feature>
<feature type="compositionally biased region" description="Basic residues" evidence="1">
    <location>
        <begin position="1"/>
        <end position="11"/>
    </location>
</feature>
<keyword evidence="3" id="KW-1185">Reference proteome</keyword>
<evidence type="ECO:0000313" key="3">
    <source>
        <dbReference type="Proteomes" id="UP000265520"/>
    </source>
</evidence>
<comment type="caution">
    <text evidence="2">The sequence shown here is derived from an EMBL/GenBank/DDBJ whole genome shotgun (WGS) entry which is preliminary data.</text>
</comment>
<dbReference type="Proteomes" id="UP000265520">
    <property type="component" value="Unassembled WGS sequence"/>
</dbReference>
<proteinExistence type="predicted"/>
<dbReference type="EMBL" id="LXQA011045178">
    <property type="protein sequence ID" value="MCI82506.1"/>
    <property type="molecule type" value="Genomic_DNA"/>
</dbReference>
<name>A0A392V2M1_9FABA</name>
<evidence type="ECO:0000256" key="1">
    <source>
        <dbReference type="SAM" id="MobiDB-lite"/>
    </source>
</evidence>
<feature type="region of interest" description="Disordered" evidence="1">
    <location>
        <begin position="1"/>
        <end position="23"/>
    </location>
</feature>
<accession>A0A392V2M1</accession>
<protein>
    <submittedName>
        <fullName evidence="2">Uncharacterized protein</fullName>
    </submittedName>
</protein>
<sequence>MNWRRKKRMRRVIGWGSRRENRK</sequence>
<dbReference type="AlphaFoldDB" id="A0A392V2M1"/>
<evidence type="ECO:0000313" key="2">
    <source>
        <dbReference type="EMBL" id="MCI82506.1"/>
    </source>
</evidence>
<reference evidence="2 3" key="1">
    <citation type="journal article" date="2018" name="Front. Plant Sci.">
        <title>Red Clover (Trifolium pratense) and Zigzag Clover (T. medium) - A Picture of Genomic Similarities and Differences.</title>
        <authorList>
            <person name="Dluhosova J."/>
            <person name="Istvanek J."/>
            <person name="Nedelnik J."/>
            <person name="Repkova J."/>
        </authorList>
    </citation>
    <scope>NUCLEOTIDE SEQUENCE [LARGE SCALE GENOMIC DNA]</scope>
    <source>
        <strain evidence="3">cv. 10/8</strain>
        <tissue evidence="2">Leaf</tissue>
    </source>
</reference>